<name>A0AAE1BT73_PETCI</name>
<evidence type="ECO:0000256" key="1">
    <source>
        <dbReference type="SAM" id="MobiDB-lite"/>
    </source>
</evidence>
<accession>A0AAE1BT73</accession>
<gene>
    <name evidence="3" type="ORF">Pcinc_037060</name>
</gene>
<comment type="caution">
    <text evidence="3">The sequence shown here is derived from an EMBL/GenBank/DDBJ whole genome shotgun (WGS) entry which is preliminary data.</text>
</comment>
<dbReference type="PANTHER" id="PTHR46560:SF5">
    <property type="entry name" value="CYPHER, ISOFORM B"/>
    <property type="match status" value="1"/>
</dbReference>
<evidence type="ECO:0008006" key="5">
    <source>
        <dbReference type="Google" id="ProtNLM"/>
    </source>
</evidence>
<proteinExistence type="predicted"/>
<dbReference type="PRINTS" id="PR01217">
    <property type="entry name" value="PRICHEXTENSN"/>
</dbReference>
<feature type="compositionally biased region" description="Pro residues" evidence="1">
    <location>
        <begin position="355"/>
        <end position="378"/>
    </location>
</feature>
<dbReference type="PANTHER" id="PTHR46560">
    <property type="entry name" value="CYPHER, ISOFORM B"/>
    <property type="match status" value="1"/>
</dbReference>
<sequence>MKVDVKFSLPFNGVIFSKGHYSNPACRYVEARSGRSGYTFLIPSEGCGSDMSEIDYGSSIGTSSSTRISNTIIVQNDADVQESKTDRRLSCADSEVPTRDVRLRPNQRHQRRRLILVFPPAPPFLPSSVPRDQRTQDVPHLHHLHLDVMKAPVIQDVPNLKQHLQGSTDPRCPKPTTPAPPRCFPGSSDPRCPKPKTTPAPPRCYTGSTDPRCPKPTTPAPPRCYQGSTDPRCPKPTTTPAPRCYEGSSDPRCPKPTTPAPPRCYTGSTDPRCPKPTTPSPPRCYKGSSDPRCPKPTTSKPICYPGSPDPRCPSGTSYKPEARPTPRPRPKPTTPDNPRQDSILFPATITTPRPTTTPRPRPRPTPSRPALKPRPTPTRKPNRGKQLDSAPQPKPEPTGKEWEGESRYHAFHSYHFQRGDGRRGRTFGARLSRSAEDADQETTVSRLPRSPRWVLMRRTPLEEETLYQHQSQPLQHQQQQQRINKIPVRLSRSVSVAAISQSDRSSVPYHAQPTAEAQTSTSTVVFPDPMETVCFPMAVFAAGMLSLLFLLLLSSTAALVLYIRKRDPYEDDKVWNTR</sequence>
<evidence type="ECO:0000256" key="2">
    <source>
        <dbReference type="SAM" id="Phobius"/>
    </source>
</evidence>
<reference evidence="3" key="1">
    <citation type="submission" date="2023-10" db="EMBL/GenBank/DDBJ databases">
        <title>Genome assemblies of two species of porcelain crab, Petrolisthes cinctipes and Petrolisthes manimaculis (Anomura: Porcellanidae).</title>
        <authorList>
            <person name="Angst P."/>
        </authorList>
    </citation>
    <scope>NUCLEOTIDE SEQUENCE</scope>
    <source>
        <strain evidence="3">PB745_01</strain>
        <tissue evidence="3">Gill</tissue>
    </source>
</reference>
<protein>
    <recommendedName>
        <fullName evidence="5">ZP domain-containing protein</fullName>
    </recommendedName>
</protein>
<feature type="compositionally biased region" description="Pro residues" evidence="1">
    <location>
        <begin position="173"/>
        <end position="183"/>
    </location>
</feature>
<keyword evidence="2" id="KW-1133">Transmembrane helix</keyword>
<keyword evidence="2" id="KW-0472">Membrane</keyword>
<organism evidence="3 4">
    <name type="scientific">Petrolisthes cinctipes</name>
    <name type="common">Flat porcelain crab</name>
    <dbReference type="NCBI Taxonomy" id="88211"/>
    <lineage>
        <taxon>Eukaryota</taxon>
        <taxon>Metazoa</taxon>
        <taxon>Ecdysozoa</taxon>
        <taxon>Arthropoda</taxon>
        <taxon>Crustacea</taxon>
        <taxon>Multicrustacea</taxon>
        <taxon>Malacostraca</taxon>
        <taxon>Eumalacostraca</taxon>
        <taxon>Eucarida</taxon>
        <taxon>Decapoda</taxon>
        <taxon>Pleocyemata</taxon>
        <taxon>Anomura</taxon>
        <taxon>Galatheoidea</taxon>
        <taxon>Porcellanidae</taxon>
        <taxon>Petrolisthes</taxon>
    </lineage>
</organism>
<dbReference type="Proteomes" id="UP001286313">
    <property type="component" value="Unassembled WGS sequence"/>
</dbReference>
<dbReference type="AlphaFoldDB" id="A0AAE1BT73"/>
<feature type="compositionally biased region" description="Pro residues" evidence="1">
    <location>
        <begin position="323"/>
        <end position="335"/>
    </location>
</feature>
<keyword evidence="4" id="KW-1185">Reference proteome</keyword>
<feature type="region of interest" description="Disordered" evidence="1">
    <location>
        <begin position="162"/>
        <end position="405"/>
    </location>
</feature>
<keyword evidence="2" id="KW-0812">Transmembrane</keyword>
<evidence type="ECO:0000313" key="3">
    <source>
        <dbReference type="EMBL" id="KAK3856627.1"/>
    </source>
</evidence>
<dbReference type="EMBL" id="JAWQEG010005828">
    <property type="protein sequence ID" value="KAK3856627.1"/>
    <property type="molecule type" value="Genomic_DNA"/>
</dbReference>
<feature type="transmembrane region" description="Helical" evidence="2">
    <location>
        <begin position="537"/>
        <end position="563"/>
    </location>
</feature>
<evidence type="ECO:0000313" key="4">
    <source>
        <dbReference type="Proteomes" id="UP001286313"/>
    </source>
</evidence>